<evidence type="ECO:0000313" key="20">
    <source>
        <dbReference type="EMBL" id="RRD48102.1"/>
    </source>
</evidence>
<evidence type="ECO:0000256" key="7">
    <source>
        <dbReference type="ARBA" id="ARBA00022801"/>
    </source>
</evidence>
<dbReference type="InterPro" id="IPR017853">
    <property type="entry name" value="GH"/>
</dbReference>
<evidence type="ECO:0000313" key="21">
    <source>
        <dbReference type="Proteomes" id="UP000280935"/>
    </source>
</evidence>
<evidence type="ECO:0000256" key="16">
    <source>
        <dbReference type="PIRSR" id="PIRSR006337-2"/>
    </source>
</evidence>
<feature type="active site" description="Nucleophile" evidence="15">
    <location>
        <position position="244"/>
    </location>
</feature>
<keyword evidence="6" id="KW-0963">Cytoplasm</keyword>
<keyword evidence="7 14" id="KW-0378">Hydrolase</keyword>
<evidence type="ECO:0000256" key="5">
    <source>
        <dbReference type="ARBA" id="ARBA00015938"/>
    </source>
</evidence>
<comment type="subcellular location">
    <subcellularLocation>
        <location evidence="1 15">Cytoplasm</location>
    </subcellularLocation>
</comment>
<dbReference type="Gene3D" id="1.10.10.760">
    <property type="entry name" value="E-set domains of sugar-utilizing enzymes"/>
    <property type="match status" value="1"/>
</dbReference>
<dbReference type="InterPro" id="IPR014756">
    <property type="entry name" value="Ig_E-set"/>
</dbReference>
<feature type="binding site" evidence="16">
    <location>
        <begin position="380"/>
        <end position="385"/>
    </location>
    <ligand>
        <name>substrate</name>
    </ligand>
</feature>
<keyword evidence="9 14" id="KW-0326">Glycosidase</keyword>
<evidence type="ECO:0000256" key="9">
    <source>
        <dbReference type="ARBA" id="ARBA00023295"/>
    </source>
</evidence>
<feature type="region of interest" description="Disordered" evidence="18">
    <location>
        <begin position="51"/>
        <end position="75"/>
    </location>
</feature>
<evidence type="ECO:0000256" key="12">
    <source>
        <dbReference type="ARBA" id="ARBA00034013"/>
    </source>
</evidence>
<dbReference type="Proteomes" id="UP000280935">
    <property type="component" value="Unassembled WGS sequence"/>
</dbReference>
<dbReference type="NCBIfam" id="TIGR02402">
    <property type="entry name" value="trehalose_TreZ"/>
    <property type="match status" value="1"/>
</dbReference>
<name>A0A3P1WNH2_9ACTN</name>
<feature type="binding site" evidence="16">
    <location>
        <begin position="308"/>
        <end position="312"/>
    </location>
    <ligand>
        <name>substrate</name>
    </ligand>
</feature>
<dbReference type="GO" id="GO:0005737">
    <property type="term" value="C:cytoplasm"/>
    <property type="evidence" value="ECO:0007669"/>
    <property type="project" value="UniProtKB-SubCell"/>
</dbReference>
<evidence type="ECO:0000256" key="13">
    <source>
        <dbReference type="NCBIfam" id="TIGR02402"/>
    </source>
</evidence>
<dbReference type="SMART" id="SM00642">
    <property type="entry name" value="Aamy"/>
    <property type="match status" value="1"/>
</dbReference>
<evidence type="ECO:0000256" key="18">
    <source>
        <dbReference type="SAM" id="MobiDB-lite"/>
    </source>
</evidence>
<organism evidence="20 21">
    <name type="scientific">Arachnia propionica</name>
    <dbReference type="NCBI Taxonomy" id="1750"/>
    <lineage>
        <taxon>Bacteria</taxon>
        <taxon>Bacillati</taxon>
        <taxon>Actinomycetota</taxon>
        <taxon>Actinomycetes</taxon>
        <taxon>Propionibacteriales</taxon>
        <taxon>Propionibacteriaceae</taxon>
        <taxon>Arachnia</taxon>
    </lineage>
</organism>
<keyword evidence="8" id="KW-0119">Carbohydrate metabolism</keyword>
<dbReference type="EMBL" id="RQYT01000055">
    <property type="protein sequence ID" value="RRD48102.1"/>
    <property type="molecule type" value="Genomic_DNA"/>
</dbReference>
<evidence type="ECO:0000256" key="14">
    <source>
        <dbReference type="PIRNR" id="PIRNR006337"/>
    </source>
</evidence>
<dbReference type="GO" id="GO:0005992">
    <property type="term" value="P:trehalose biosynthetic process"/>
    <property type="evidence" value="ECO:0007669"/>
    <property type="project" value="UniProtKB-UniRule"/>
</dbReference>
<protein>
    <recommendedName>
        <fullName evidence="5 13">Malto-oligosyltrehalose trehalohydrolase</fullName>
        <shortName evidence="14">MTHase</shortName>
        <ecNumber evidence="4 13">3.2.1.141</ecNumber>
    </recommendedName>
    <alternativeName>
        <fullName evidence="11 14">4-alpha-D-((1-&gt;4)-alpha-D-glucano)trehalose trehalohydrolase</fullName>
    </alternativeName>
    <alternativeName>
        <fullName evidence="10 14">Maltooligosyl trehalose trehalohydrolase</fullName>
    </alternativeName>
</protein>
<dbReference type="PANTHER" id="PTHR43651:SF11">
    <property type="entry name" value="MALTO-OLIGOSYLTREHALOSE TREHALOHYDROLASE"/>
    <property type="match status" value="1"/>
</dbReference>
<evidence type="ECO:0000256" key="11">
    <source>
        <dbReference type="ARBA" id="ARBA00033284"/>
    </source>
</evidence>
<dbReference type="Gene3D" id="3.20.20.80">
    <property type="entry name" value="Glycosidases"/>
    <property type="match status" value="1"/>
</dbReference>
<dbReference type="UniPathway" id="UPA00299"/>
<feature type="binding site" evidence="16">
    <location>
        <begin position="242"/>
        <end position="247"/>
    </location>
    <ligand>
        <name>substrate</name>
    </ligand>
</feature>
<dbReference type="PIRSF" id="PIRSF006337">
    <property type="entry name" value="Trehalose_TreZ"/>
    <property type="match status" value="1"/>
</dbReference>
<dbReference type="EC" id="3.2.1.141" evidence="4 13"/>
<dbReference type="CDD" id="cd11325">
    <property type="entry name" value="AmyAc_GTHase"/>
    <property type="match status" value="1"/>
</dbReference>
<evidence type="ECO:0000256" key="17">
    <source>
        <dbReference type="PIRSR" id="PIRSR006337-3"/>
    </source>
</evidence>
<evidence type="ECO:0000256" key="8">
    <source>
        <dbReference type="ARBA" id="ARBA00023277"/>
    </source>
</evidence>
<dbReference type="InterPro" id="IPR044901">
    <property type="entry name" value="Trehalose_TreZ_E-set_sf"/>
</dbReference>
<sequence>MRDLTTPEVWAPTAARVDLVLDAGAEPMTAVGDGWWRARRLDPGTRYRFSLDGGPALPDPRSLAQDEGPHGPSRVVDPAVFRDRVDFSRDLRGAVIYELHIGTFTPEGTLAAAATRLGHLVDLGVDAVELMPVADFPGRQGWGYDGVGQYSVHHAYGGPEELARFVDRCHELGLGVVLDVVHNHLGPEGNYLAQFGPYFTAAHHTPWGEAVNLDQPGSRPVRDFLLGACRQWLVDFRIDGLRLDAVHELRDDSSPHYLAELSDAVRGWEAETGRALTLFAESDENQPSVVSPVGSVPGARGMDGQWADDVHHALHAFFAEETNGYYVDFGSAKELQQALTRVFIHEGGWSTFRERDWGAPVDPSSPLYDGHSFVAFLQNHDQVGNRAVGDRFSQLAGLPEDARLGRQAAAAALYLLSPFTPLIFMGEEWAASTPFPFFSDLGPELGPLVTQGRRREFERMGWAGPVPDPQSPATRESAVLRWEEVSREPHARMLAWYRGLLALRREHPEFRDGALTSVAVEVLDEDTVLMRRGPFTVVASRASSAVPVPLDGEPLLVWGELRREAGAAALLTPGAIVGRSA</sequence>
<evidence type="ECO:0000256" key="2">
    <source>
        <dbReference type="ARBA" id="ARBA00005199"/>
    </source>
</evidence>
<reference evidence="20 21" key="1">
    <citation type="submission" date="2018-11" db="EMBL/GenBank/DDBJ databases">
        <title>Genomes From Bacteria Associated with the Canine Oral Cavity: a Test Case for Automated Genome-Based Taxonomic Assignment.</title>
        <authorList>
            <person name="Coil D.A."/>
            <person name="Jospin G."/>
            <person name="Darling A.E."/>
            <person name="Wallis C."/>
            <person name="Davis I.J."/>
            <person name="Harris S."/>
            <person name="Eisen J.A."/>
            <person name="Holcombe L.J."/>
            <person name="O'Flynn C."/>
        </authorList>
    </citation>
    <scope>NUCLEOTIDE SEQUENCE [LARGE SCALE GENOMIC DNA]</scope>
    <source>
        <strain evidence="20 21">OH2822_COT-296</strain>
    </source>
</reference>
<dbReference type="InterPro" id="IPR006047">
    <property type="entry name" value="GH13_cat_dom"/>
</dbReference>
<accession>A0A3P1WNH2</accession>
<comment type="similarity">
    <text evidence="3 14">Belongs to the glycosyl hydrolase 13 family.</text>
</comment>
<dbReference type="OrthoDB" id="9800174at2"/>
<dbReference type="RefSeq" id="WP_125229164.1">
    <property type="nucleotide sequence ID" value="NZ_RQYT01000055.1"/>
</dbReference>
<comment type="pathway">
    <text evidence="2 14">Glycan biosynthesis; trehalose biosynthesis.</text>
</comment>
<evidence type="ECO:0000256" key="6">
    <source>
        <dbReference type="ARBA" id="ARBA00022490"/>
    </source>
</evidence>
<feature type="domain" description="Glycosyl hydrolase family 13 catalytic" evidence="19">
    <location>
        <begin position="98"/>
        <end position="459"/>
    </location>
</feature>
<dbReference type="GO" id="GO:0033942">
    <property type="term" value="F:4-alpha-D-(1-&gt;4)-alpha-D-glucanotrehalose trehalohydrolase activity"/>
    <property type="evidence" value="ECO:0007669"/>
    <property type="project" value="UniProtKB-EC"/>
</dbReference>
<dbReference type="CDD" id="cd02853">
    <property type="entry name" value="E_set_MTHase_like_N"/>
    <property type="match status" value="1"/>
</dbReference>
<dbReference type="SUPFAM" id="SSF81296">
    <property type="entry name" value="E set domains"/>
    <property type="match status" value="1"/>
</dbReference>
<comment type="caution">
    <text evidence="20">The sequence shown here is derived from an EMBL/GenBank/DDBJ whole genome shotgun (WGS) entry which is preliminary data.</text>
</comment>
<feature type="site" description="Transition state stabilizer" evidence="17">
    <location>
        <position position="381"/>
    </location>
</feature>
<evidence type="ECO:0000259" key="19">
    <source>
        <dbReference type="SMART" id="SM00642"/>
    </source>
</evidence>
<dbReference type="Gene3D" id="2.60.40.10">
    <property type="entry name" value="Immunoglobulins"/>
    <property type="match status" value="1"/>
</dbReference>
<dbReference type="PANTHER" id="PTHR43651">
    <property type="entry name" value="1,4-ALPHA-GLUCAN-BRANCHING ENZYME"/>
    <property type="match status" value="1"/>
</dbReference>
<dbReference type="AlphaFoldDB" id="A0A3P1WNH2"/>
<evidence type="ECO:0000256" key="10">
    <source>
        <dbReference type="ARBA" id="ARBA00032057"/>
    </source>
</evidence>
<gene>
    <name evidence="20" type="primary">treZ</name>
    <name evidence="20" type="ORF">EII35_14420</name>
</gene>
<evidence type="ECO:0000256" key="4">
    <source>
        <dbReference type="ARBA" id="ARBA00012268"/>
    </source>
</evidence>
<evidence type="ECO:0000256" key="1">
    <source>
        <dbReference type="ARBA" id="ARBA00004496"/>
    </source>
</evidence>
<proteinExistence type="inferred from homology"/>
<feature type="active site" description="Proton donor" evidence="15">
    <location>
        <position position="281"/>
    </location>
</feature>
<comment type="catalytic activity">
    <reaction evidence="12 14">
        <text>hydrolysis of (1-&gt;4)-alpha-D-glucosidic linkage in 4-alpha-D-[(1-&gt;4)-alpha-D-glucanosyl]n trehalose to yield trehalose and (1-&gt;4)-alpha-D-glucan.</text>
        <dbReference type="EC" id="3.2.1.141"/>
    </reaction>
</comment>
<evidence type="ECO:0000256" key="3">
    <source>
        <dbReference type="ARBA" id="ARBA00008061"/>
    </source>
</evidence>
<dbReference type="InterPro" id="IPR013783">
    <property type="entry name" value="Ig-like_fold"/>
</dbReference>
<dbReference type="InterPro" id="IPR012768">
    <property type="entry name" value="Trehalose_TreZ"/>
</dbReference>
<evidence type="ECO:0000256" key="15">
    <source>
        <dbReference type="PIRSR" id="PIRSR006337-1"/>
    </source>
</evidence>
<dbReference type="Pfam" id="PF00128">
    <property type="entry name" value="Alpha-amylase"/>
    <property type="match status" value="1"/>
</dbReference>
<dbReference type="SUPFAM" id="SSF51445">
    <property type="entry name" value="(Trans)glycosidases"/>
    <property type="match status" value="1"/>
</dbReference>